<keyword evidence="6" id="KW-0564">Palmitate</keyword>
<dbReference type="OrthoDB" id="2592518at2"/>
<dbReference type="PROSITE" id="PS51257">
    <property type="entry name" value="PROKAR_LIPOPROTEIN"/>
    <property type="match status" value="1"/>
</dbReference>
<dbReference type="InterPro" id="IPR038501">
    <property type="entry name" value="Spore_GerAC_C_sf"/>
</dbReference>
<evidence type="ECO:0000256" key="7">
    <source>
        <dbReference type="ARBA" id="ARBA00023288"/>
    </source>
</evidence>
<comment type="subcellular location">
    <subcellularLocation>
        <location evidence="1">Membrane</location>
        <topology evidence="1">Lipid-anchor</topology>
    </subcellularLocation>
</comment>
<feature type="domain" description="Spore germination GerAC-like C-terminal" evidence="8">
    <location>
        <begin position="202"/>
        <end position="352"/>
    </location>
</feature>
<dbReference type="InterPro" id="IPR046953">
    <property type="entry name" value="Spore_GerAC-like_C"/>
</dbReference>
<gene>
    <name evidence="10" type="ORF">SAMN04487943_11664</name>
</gene>
<reference evidence="11" key="1">
    <citation type="submission" date="2016-10" db="EMBL/GenBank/DDBJ databases">
        <authorList>
            <person name="Varghese N."/>
            <person name="Submissions S."/>
        </authorList>
    </citation>
    <scope>NUCLEOTIDE SEQUENCE [LARGE SCALE GENOMIC DNA]</scope>
    <source>
        <strain evidence="11">CGMCC 1.4250</strain>
    </source>
</reference>
<dbReference type="RefSeq" id="WP_091485961.1">
    <property type="nucleotide sequence ID" value="NZ_FOTR01000016.1"/>
</dbReference>
<dbReference type="AlphaFoldDB" id="A0A1I4QH37"/>
<evidence type="ECO:0000256" key="4">
    <source>
        <dbReference type="ARBA" id="ARBA00022729"/>
    </source>
</evidence>
<evidence type="ECO:0000259" key="8">
    <source>
        <dbReference type="Pfam" id="PF05504"/>
    </source>
</evidence>
<dbReference type="PANTHER" id="PTHR35789:SF1">
    <property type="entry name" value="SPORE GERMINATION PROTEIN B3"/>
    <property type="match status" value="1"/>
</dbReference>
<evidence type="ECO:0000256" key="6">
    <source>
        <dbReference type="ARBA" id="ARBA00023139"/>
    </source>
</evidence>
<keyword evidence="11" id="KW-1185">Reference proteome</keyword>
<evidence type="ECO:0000256" key="5">
    <source>
        <dbReference type="ARBA" id="ARBA00023136"/>
    </source>
</evidence>
<evidence type="ECO:0000313" key="11">
    <source>
        <dbReference type="Proteomes" id="UP000198565"/>
    </source>
</evidence>
<dbReference type="PANTHER" id="PTHR35789">
    <property type="entry name" value="SPORE GERMINATION PROTEIN B3"/>
    <property type="match status" value="1"/>
</dbReference>
<keyword evidence="7" id="KW-0449">Lipoprotein</keyword>
<dbReference type="NCBIfam" id="TIGR02887">
    <property type="entry name" value="spore_ger_x_C"/>
    <property type="match status" value="1"/>
</dbReference>
<dbReference type="InterPro" id="IPR057336">
    <property type="entry name" value="GerAC_N"/>
</dbReference>
<evidence type="ECO:0000313" key="10">
    <source>
        <dbReference type="EMBL" id="SFM39388.1"/>
    </source>
</evidence>
<evidence type="ECO:0000256" key="3">
    <source>
        <dbReference type="ARBA" id="ARBA00022544"/>
    </source>
</evidence>
<organism evidence="10 11">
    <name type="scientific">Gracilibacillus orientalis</name>
    <dbReference type="NCBI Taxonomy" id="334253"/>
    <lineage>
        <taxon>Bacteria</taxon>
        <taxon>Bacillati</taxon>
        <taxon>Bacillota</taxon>
        <taxon>Bacilli</taxon>
        <taxon>Bacillales</taxon>
        <taxon>Bacillaceae</taxon>
        <taxon>Gracilibacillus</taxon>
    </lineage>
</organism>
<dbReference type="GO" id="GO:0016020">
    <property type="term" value="C:membrane"/>
    <property type="evidence" value="ECO:0007669"/>
    <property type="project" value="UniProtKB-SubCell"/>
</dbReference>
<keyword evidence="3" id="KW-0309">Germination</keyword>
<name>A0A1I4QH37_9BACI</name>
<keyword evidence="4" id="KW-0732">Signal</keyword>
<sequence>MQTTRMYLILICCLLLTGCVKTKILDDIELIMTYGYDWDPAAETYKGTAVSPLYGKSEQMEIGGNFRYSGSAKTFQDISSFIQTKAPYQVEVGNLIGILFGEELAKKGVSDIIYGINEDPNIGRDLNVAIVEGEAETLLKQDYNMELTLSRFIEELINNNSKSNIPKMNLHDLNYRLTGEGMDPFLPILRQSEDSIDIAAIGMMKDDKLVHEIPYEQFFVFKLLYEDCEDHTYEFDWEEKKRTVAISSIRSTRSIHWKSKKEVVIKADISGTLTESKNMGVKNFQEKIDIEQAVSKKLEEEGTKLVKKFQELDIDPLMIGASAKGKFRDWTVKEWESQYPEIKITPSVDFNLDLSNIIQ</sequence>
<dbReference type="EMBL" id="FOTR01000016">
    <property type="protein sequence ID" value="SFM39388.1"/>
    <property type="molecule type" value="Genomic_DNA"/>
</dbReference>
<dbReference type="STRING" id="334253.SAMN04487943_11664"/>
<dbReference type="GO" id="GO:0009847">
    <property type="term" value="P:spore germination"/>
    <property type="evidence" value="ECO:0007669"/>
    <property type="project" value="InterPro"/>
</dbReference>
<evidence type="ECO:0000256" key="2">
    <source>
        <dbReference type="ARBA" id="ARBA00007886"/>
    </source>
</evidence>
<evidence type="ECO:0000259" key="9">
    <source>
        <dbReference type="Pfam" id="PF25198"/>
    </source>
</evidence>
<dbReference type="Proteomes" id="UP000198565">
    <property type="component" value="Unassembled WGS sequence"/>
</dbReference>
<comment type="similarity">
    <text evidence="2">Belongs to the GerABKC lipoprotein family.</text>
</comment>
<proteinExistence type="inferred from homology"/>
<dbReference type="InterPro" id="IPR008844">
    <property type="entry name" value="Spore_GerAC-like"/>
</dbReference>
<evidence type="ECO:0000256" key="1">
    <source>
        <dbReference type="ARBA" id="ARBA00004635"/>
    </source>
</evidence>
<dbReference type="Pfam" id="PF25198">
    <property type="entry name" value="Spore_GerAC_N"/>
    <property type="match status" value="1"/>
</dbReference>
<keyword evidence="5" id="KW-0472">Membrane</keyword>
<dbReference type="Gene3D" id="3.30.300.210">
    <property type="entry name" value="Nutrient germinant receptor protein C, domain 3"/>
    <property type="match status" value="1"/>
</dbReference>
<dbReference type="Pfam" id="PF05504">
    <property type="entry name" value="Spore_GerAC"/>
    <property type="match status" value="1"/>
</dbReference>
<protein>
    <submittedName>
        <fullName evidence="10">Spore germination protein</fullName>
    </submittedName>
</protein>
<accession>A0A1I4QH37</accession>
<feature type="domain" description="Spore germination protein N-terminal" evidence="9">
    <location>
        <begin position="23"/>
        <end position="190"/>
    </location>
</feature>